<protein>
    <submittedName>
        <fullName evidence="2">Uncharacterized protein</fullName>
    </submittedName>
</protein>
<comment type="caution">
    <text evidence="2">The sequence shown here is derived from an EMBL/GenBank/DDBJ whole genome shotgun (WGS) entry which is preliminary data.</text>
</comment>
<dbReference type="EMBL" id="MEVH01000030">
    <property type="protein sequence ID" value="OGC51162.1"/>
    <property type="molecule type" value="Genomic_DNA"/>
</dbReference>
<gene>
    <name evidence="2" type="ORF">A2982_03180</name>
</gene>
<dbReference type="AlphaFoldDB" id="A0A1F4V1Y0"/>
<feature type="transmembrane region" description="Helical" evidence="1">
    <location>
        <begin position="45"/>
        <end position="65"/>
    </location>
</feature>
<reference evidence="2 3" key="1">
    <citation type="journal article" date="2016" name="Nat. Commun.">
        <title>Thousands of microbial genomes shed light on interconnected biogeochemical processes in an aquifer system.</title>
        <authorList>
            <person name="Anantharaman K."/>
            <person name="Brown C.T."/>
            <person name="Hug L.A."/>
            <person name="Sharon I."/>
            <person name="Castelle C.J."/>
            <person name="Probst A.J."/>
            <person name="Thomas B.C."/>
            <person name="Singh A."/>
            <person name="Wilkins M.J."/>
            <person name="Karaoz U."/>
            <person name="Brodie E.L."/>
            <person name="Williams K.H."/>
            <person name="Hubbard S.S."/>
            <person name="Banfield J.F."/>
        </authorList>
    </citation>
    <scope>NUCLEOTIDE SEQUENCE [LARGE SCALE GENOMIC DNA]</scope>
</reference>
<organism evidence="2 3">
    <name type="scientific">candidate division WWE3 bacterium RIFCSPLOWO2_01_FULL_39_13</name>
    <dbReference type="NCBI Taxonomy" id="1802624"/>
    <lineage>
        <taxon>Bacteria</taxon>
        <taxon>Katanobacteria</taxon>
    </lineage>
</organism>
<evidence type="ECO:0000313" key="2">
    <source>
        <dbReference type="EMBL" id="OGC51162.1"/>
    </source>
</evidence>
<evidence type="ECO:0000313" key="3">
    <source>
        <dbReference type="Proteomes" id="UP000178771"/>
    </source>
</evidence>
<keyword evidence="1" id="KW-0812">Transmembrane</keyword>
<evidence type="ECO:0000256" key="1">
    <source>
        <dbReference type="SAM" id="Phobius"/>
    </source>
</evidence>
<name>A0A1F4V1Y0_UNCKA</name>
<keyword evidence="1" id="KW-0472">Membrane</keyword>
<proteinExistence type="predicted"/>
<sequence>MKDLFHPRSKKALIRYKSLKLINLKQLNLIDIPVLSAFLKVAISLSLTIFIMLGLASSYFAYMMVQTSTYEISLASKKDVSYIVKTRYSTSNVGDVDQYKELTGNMPNGGLVAGISDSNVELYYEASPNNIVPAVSLISTNSTEPVCSFHIFDSYYSDGSRIDLSMQNNPIYVCASLSKASSSTDNWTRSHSGVEVNMGAGMKMNSNTNCINADSVSDGDILILSVQTAGKTMASCSVSFTKSSSNNL</sequence>
<accession>A0A1F4V1Y0</accession>
<dbReference type="Proteomes" id="UP000178771">
    <property type="component" value="Unassembled WGS sequence"/>
</dbReference>
<keyword evidence="1" id="KW-1133">Transmembrane helix</keyword>